<dbReference type="Pfam" id="PF00144">
    <property type="entry name" value="Beta-lactamase"/>
    <property type="match status" value="1"/>
</dbReference>
<dbReference type="EMBL" id="CP096115">
    <property type="protein sequence ID" value="UUX91172.1"/>
    <property type="molecule type" value="Genomic_DNA"/>
</dbReference>
<dbReference type="AlphaFoldDB" id="A0A9E7PKW8"/>
<name>A0A9E7PKW8_9EURY</name>
<evidence type="ECO:0000259" key="2">
    <source>
        <dbReference type="Pfam" id="PF00144"/>
    </source>
</evidence>
<accession>A0A9E7PKW8</accession>
<protein>
    <submittedName>
        <fullName evidence="3">Beta-lactamase family protein</fullName>
    </submittedName>
</protein>
<feature type="transmembrane region" description="Helical" evidence="1">
    <location>
        <begin position="573"/>
        <end position="595"/>
    </location>
</feature>
<gene>
    <name evidence="3" type="ORF">L6E24_07200</name>
</gene>
<evidence type="ECO:0000313" key="3">
    <source>
        <dbReference type="EMBL" id="UUX91172.1"/>
    </source>
</evidence>
<dbReference type="InterPro" id="IPR012338">
    <property type="entry name" value="Beta-lactam/transpept-like"/>
</dbReference>
<dbReference type="PANTHER" id="PTHR46825">
    <property type="entry name" value="D-ALANYL-D-ALANINE-CARBOXYPEPTIDASE/ENDOPEPTIDASE AMPH"/>
    <property type="match status" value="1"/>
</dbReference>
<dbReference type="InterPro" id="IPR001466">
    <property type="entry name" value="Beta-lactam-related"/>
</dbReference>
<proteinExistence type="predicted"/>
<keyword evidence="1" id="KW-1133">Transmembrane helix</keyword>
<evidence type="ECO:0000313" key="4">
    <source>
        <dbReference type="Proteomes" id="UP001060368"/>
    </source>
</evidence>
<dbReference type="SUPFAM" id="SSF56601">
    <property type="entry name" value="beta-lactamase/transpeptidase-like"/>
    <property type="match status" value="1"/>
</dbReference>
<evidence type="ECO:0000256" key="1">
    <source>
        <dbReference type="SAM" id="Phobius"/>
    </source>
</evidence>
<dbReference type="RefSeq" id="WP_257741324.1">
    <property type="nucleotide sequence ID" value="NZ_CP096115.1"/>
</dbReference>
<dbReference type="KEGG" id="mend:L6E24_07200"/>
<feature type="transmembrane region" description="Helical" evidence="1">
    <location>
        <begin position="653"/>
        <end position="672"/>
    </location>
</feature>
<sequence>MSLLSHTFHNAEWLQKSGMVAAIVLLICSLVCLPVNAAVPSVNDSSGFGLTDIEKFFDEAVPVGLAKYNIPGATVSAVQDGELVFTKGYGYSDIAGKSPVISDETLFHIGSITKLFTWTSIMQLVEDGVIDLDADVNIYLRDFSIPDTYPGEPITMRDLMTHSAGFEDSEVHMSVADADDLYSFRVYCRDNIPARVYPPGTVTSYSNYGTALAAVIIEDVTGTPYKSYVTDNILHPLGMNDTVISYPLSPEYDVLTSSGYHFEGGKNVAVPDTVFTIGPAGTISSTATDMAKFISVHMENGTWHGAEILSGDTAALMHSPAFSNDPRVSSMCLGFYETRLNGERFISHGGDTDTFHSLIAINPDKKAGFFVSYNSPGGNQARNDLMMAFADNYWLAEEGADETLSESESSLQKYAGTYQSTRHNYRTFEYYISPPDQTEVIAGDNNSIYMLRGGNPPAEYTAVAPGVFALSGGEKSFSGNLVFREDENGNVEFMCLENIPVFAFERVDWYETTPFTDWVANMGLILILTALIWPVMAECRRTYGNADGNSVMSDTDEPEKENGQKSLCDALPFYARLTAGTASILFIVFIIFIIPSVVGSGEIIISYAEGMTVPAALAAALTVSLIASLLSVIAALFIIPVWTKRWWSLWQRVHYTIVVIGLLMLVWWVNYWNLFVFRL</sequence>
<keyword evidence="1" id="KW-0812">Transmembrane</keyword>
<keyword evidence="4" id="KW-1185">Reference proteome</keyword>
<feature type="domain" description="Beta-lactamase-related" evidence="2">
    <location>
        <begin position="58"/>
        <end position="383"/>
    </location>
</feature>
<feature type="transmembrane region" description="Helical" evidence="1">
    <location>
        <begin position="518"/>
        <end position="536"/>
    </location>
</feature>
<dbReference type="Gene3D" id="3.40.710.10">
    <property type="entry name" value="DD-peptidase/beta-lactamase superfamily"/>
    <property type="match status" value="1"/>
</dbReference>
<reference evidence="3" key="1">
    <citation type="submission" date="2022-04" db="EMBL/GenBank/DDBJ databases">
        <title>Complete genome of Methanoplanus endosymbiosus DSM 3599.</title>
        <authorList>
            <person name="Chen S.-C."/>
            <person name="You Y.-T."/>
            <person name="Zhou Y.-Z."/>
            <person name="Lai M.-C."/>
        </authorList>
    </citation>
    <scope>NUCLEOTIDE SEQUENCE</scope>
    <source>
        <strain evidence="3">DSM 3599</strain>
    </source>
</reference>
<dbReference type="Proteomes" id="UP001060368">
    <property type="component" value="Chromosome"/>
</dbReference>
<dbReference type="GeneID" id="74307474"/>
<dbReference type="PANTHER" id="PTHR46825:SF9">
    <property type="entry name" value="BETA-LACTAMASE-RELATED DOMAIN-CONTAINING PROTEIN"/>
    <property type="match status" value="1"/>
</dbReference>
<organism evidence="3 4">
    <name type="scientific">Methanoplanus endosymbiosus</name>
    <dbReference type="NCBI Taxonomy" id="33865"/>
    <lineage>
        <taxon>Archaea</taxon>
        <taxon>Methanobacteriati</taxon>
        <taxon>Methanobacteriota</taxon>
        <taxon>Stenosarchaea group</taxon>
        <taxon>Methanomicrobia</taxon>
        <taxon>Methanomicrobiales</taxon>
        <taxon>Methanomicrobiaceae</taxon>
        <taxon>Methanoplanus</taxon>
    </lineage>
</organism>
<keyword evidence="1" id="KW-0472">Membrane</keyword>
<feature type="transmembrane region" description="Helical" evidence="1">
    <location>
        <begin position="615"/>
        <end position="641"/>
    </location>
</feature>
<dbReference type="InterPro" id="IPR050491">
    <property type="entry name" value="AmpC-like"/>
</dbReference>